<evidence type="ECO:0000313" key="3">
    <source>
        <dbReference type="Proteomes" id="UP001372526"/>
    </source>
</evidence>
<organism evidence="2 3">
    <name type="scientific">Bacillus bruguierae</name>
    <dbReference type="NCBI Taxonomy" id="3127667"/>
    <lineage>
        <taxon>Bacteria</taxon>
        <taxon>Bacillati</taxon>
        <taxon>Bacillota</taxon>
        <taxon>Bacilli</taxon>
        <taxon>Bacillales</taxon>
        <taxon>Bacillaceae</taxon>
        <taxon>Bacillus</taxon>
    </lineage>
</organism>
<feature type="signal peptide" evidence="1">
    <location>
        <begin position="1"/>
        <end position="28"/>
    </location>
</feature>
<keyword evidence="1" id="KW-0732">Signal</keyword>
<dbReference type="Proteomes" id="UP001372526">
    <property type="component" value="Unassembled WGS sequence"/>
</dbReference>
<accession>A0ABU8FML2</accession>
<dbReference type="RefSeq" id="WP_336474223.1">
    <property type="nucleotide sequence ID" value="NZ_JBAWSX010000019.1"/>
</dbReference>
<evidence type="ECO:0000313" key="2">
    <source>
        <dbReference type="EMBL" id="MEI4803934.1"/>
    </source>
</evidence>
<comment type="caution">
    <text evidence="2">The sequence shown here is derived from an EMBL/GenBank/DDBJ whole genome shotgun (WGS) entry which is preliminary data.</text>
</comment>
<name>A0ABU8FML2_9BACI</name>
<sequence length="160" mass="17703">MKKIVRKLIVPGLGLSLLFTGGTAEAFASENVSNNSSTIKPIVKTSDMIASSKGKDKNKDKNKDKSREDFVKATLNHAYNIVGQGKKNVIVYNQSVREGSYTHQLHGYDTYYTVLYGDITYGVYVFDYGYFKSTSNNKKADWAFKGNCSKKGNTVSCAPL</sequence>
<feature type="chain" id="PRO_5045530762" evidence="1">
    <location>
        <begin position="29"/>
        <end position="160"/>
    </location>
</feature>
<evidence type="ECO:0000256" key="1">
    <source>
        <dbReference type="SAM" id="SignalP"/>
    </source>
</evidence>
<keyword evidence="3" id="KW-1185">Reference proteome</keyword>
<gene>
    <name evidence="2" type="ORF">WAZ07_22465</name>
</gene>
<proteinExistence type="predicted"/>
<dbReference type="EMBL" id="JBAWSX010000019">
    <property type="protein sequence ID" value="MEI4803934.1"/>
    <property type="molecule type" value="Genomic_DNA"/>
</dbReference>
<reference evidence="2 3" key="1">
    <citation type="submission" date="2024-01" db="EMBL/GenBank/DDBJ databases">
        <title>Seven novel Bacillus-like species.</title>
        <authorList>
            <person name="Liu G."/>
        </authorList>
    </citation>
    <scope>NUCLEOTIDE SEQUENCE [LARGE SCALE GENOMIC DNA]</scope>
    <source>
        <strain evidence="2 3">FJAT-51639</strain>
    </source>
</reference>
<protein>
    <submittedName>
        <fullName evidence="2">Uncharacterized protein</fullName>
    </submittedName>
</protein>